<dbReference type="AlphaFoldDB" id="E7GBN4"/>
<keyword evidence="8 9" id="KW-0472">Membrane</keyword>
<feature type="transmembrane region" description="Helical" evidence="10">
    <location>
        <begin position="188"/>
        <end position="207"/>
    </location>
</feature>
<dbReference type="STRING" id="100884.GCA_000269565_02285"/>
<comment type="function">
    <text evidence="9">The phosphoenolpyruvate-dependent sugar phosphotransferase system (PTS), a major carbohydrate active -transport system, catalyzes the phosphorylation of incoming sugar substrates concomitant with their translocation across the cell membrane.</text>
</comment>
<name>E7GBN4_9FIRM</name>
<dbReference type="OrthoDB" id="1641940at2"/>
<dbReference type="GO" id="GO:0005886">
    <property type="term" value="C:plasma membrane"/>
    <property type="evidence" value="ECO:0007669"/>
    <property type="project" value="UniProtKB-SubCell"/>
</dbReference>
<keyword evidence="2 9" id="KW-0813">Transport</keyword>
<feature type="transmembrane region" description="Helical" evidence="10">
    <location>
        <begin position="290"/>
        <end position="312"/>
    </location>
</feature>
<feature type="transmembrane region" description="Helical" evidence="10">
    <location>
        <begin position="371"/>
        <end position="391"/>
    </location>
</feature>
<feature type="transmembrane region" description="Helical" evidence="10">
    <location>
        <begin position="144"/>
        <end position="167"/>
    </location>
</feature>
<dbReference type="RefSeq" id="WP_008789275.1">
    <property type="nucleotide sequence ID" value="NZ_AKCB01000001.1"/>
</dbReference>
<comment type="subcellular location">
    <subcellularLocation>
        <location evidence="1">Cell membrane</location>
        <topology evidence="1">Multi-pass membrane protein</topology>
    </subcellularLocation>
</comment>
<evidence type="ECO:0000256" key="4">
    <source>
        <dbReference type="ARBA" id="ARBA00022597"/>
    </source>
</evidence>
<dbReference type="PROSITE" id="PS51105">
    <property type="entry name" value="PTS_EIIC_TYPE_3"/>
    <property type="match status" value="1"/>
</dbReference>
<accession>E7GBN4</accession>
<dbReference type="NCBIfam" id="TIGR00410">
    <property type="entry name" value="lacE"/>
    <property type="match status" value="1"/>
</dbReference>
<evidence type="ECO:0000313" key="13">
    <source>
        <dbReference type="Proteomes" id="UP000003157"/>
    </source>
</evidence>
<feature type="transmembrane region" description="Helical" evidence="10">
    <location>
        <begin position="257"/>
        <end position="278"/>
    </location>
</feature>
<feature type="transmembrane region" description="Helical" evidence="10">
    <location>
        <begin position="73"/>
        <end position="101"/>
    </location>
</feature>
<proteinExistence type="predicted"/>
<dbReference type="GO" id="GO:1901264">
    <property type="term" value="P:carbohydrate derivative transport"/>
    <property type="evidence" value="ECO:0007669"/>
    <property type="project" value="TreeGrafter"/>
</dbReference>
<dbReference type="Pfam" id="PF02378">
    <property type="entry name" value="PTS_EIIC"/>
    <property type="match status" value="1"/>
</dbReference>
<dbReference type="EMBL" id="ADKX01000035">
    <property type="protein sequence ID" value="EFW04604.1"/>
    <property type="molecule type" value="Genomic_DNA"/>
</dbReference>
<keyword evidence="4 9" id="KW-0762">Sugar transport</keyword>
<keyword evidence="6 10" id="KW-0812">Transmembrane</keyword>
<evidence type="ECO:0000256" key="1">
    <source>
        <dbReference type="ARBA" id="ARBA00004651"/>
    </source>
</evidence>
<dbReference type="GO" id="GO:0009401">
    <property type="term" value="P:phosphoenolpyruvate-dependent sugar phosphotransferase system"/>
    <property type="evidence" value="ECO:0007669"/>
    <property type="project" value="UniProtKB-KW"/>
</dbReference>
<keyword evidence="13" id="KW-1185">Reference proteome</keyword>
<dbReference type="InterPro" id="IPR004501">
    <property type="entry name" value="PTS_EIIC_3"/>
</dbReference>
<dbReference type="PIRSF" id="PIRSF006351">
    <property type="entry name" value="PTS_EIIC-Cellobiose"/>
    <property type="match status" value="1"/>
</dbReference>
<feature type="transmembrane region" description="Helical" evidence="10">
    <location>
        <begin position="342"/>
        <end position="365"/>
    </location>
</feature>
<keyword evidence="5" id="KW-0598">Phosphotransferase system</keyword>
<dbReference type="eggNOG" id="COG1455">
    <property type="taxonomic scope" value="Bacteria"/>
</dbReference>
<dbReference type="InterPro" id="IPR003352">
    <property type="entry name" value="PTS_EIIC"/>
</dbReference>
<feature type="transmembrane region" description="Helical" evidence="10">
    <location>
        <begin position="219"/>
        <end position="250"/>
    </location>
</feature>
<evidence type="ECO:0000256" key="8">
    <source>
        <dbReference type="ARBA" id="ARBA00023136"/>
    </source>
</evidence>
<gene>
    <name evidence="12" type="ORF">HMPREF9488_02175</name>
</gene>
<protein>
    <recommendedName>
        <fullName evidence="9">Permease IIC component</fullName>
    </recommendedName>
</protein>
<evidence type="ECO:0000256" key="2">
    <source>
        <dbReference type="ARBA" id="ARBA00022448"/>
    </source>
</evidence>
<dbReference type="HOGENOM" id="CLU_029688_1_0_9"/>
<reference evidence="12 13" key="1">
    <citation type="submission" date="2010-12" db="EMBL/GenBank/DDBJ databases">
        <title>The Genome Sequence of Coprobacillus sp. strain 29_1.</title>
        <authorList>
            <consortium name="The Broad Institute Genome Sequencing Platform"/>
            <person name="Earl A."/>
            <person name="Ward D."/>
            <person name="Feldgarden M."/>
            <person name="Gevers D."/>
            <person name="Daigneault M."/>
            <person name="Sibley C.D."/>
            <person name="White A."/>
            <person name="Strauss J."/>
            <person name="Allen-Vercoe E."/>
            <person name="Young S.K."/>
            <person name="Zeng Q."/>
            <person name="Gargeya S."/>
            <person name="Fitzgerald M."/>
            <person name="Haas B."/>
            <person name="Abouelleil A."/>
            <person name="Alvarado L."/>
            <person name="Arachchi H.M."/>
            <person name="Berlin A."/>
            <person name="Brown A."/>
            <person name="Chapman S.B."/>
            <person name="Chen Z."/>
            <person name="Dunbar C."/>
            <person name="Freedman E."/>
            <person name="Gearin G."/>
            <person name="Gellesch M."/>
            <person name="Goldberg J."/>
            <person name="Griggs A."/>
            <person name="Gujja S."/>
            <person name="Heilman E."/>
            <person name="Heiman D."/>
            <person name="Howarth C."/>
            <person name="Larson L."/>
            <person name="Lui A."/>
            <person name="MacDonald P.J.P."/>
            <person name="Mehta T."/>
            <person name="Montmayeur A."/>
            <person name="Murphy C."/>
            <person name="Neiman D."/>
            <person name="Pearson M."/>
            <person name="Priest M."/>
            <person name="Roberts A."/>
            <person name="Saif S."/>
            <person name="Shea T."/>
            <person name="Shenoy N."/>
            <person name="Sisk P."/>
            <person name="Stolte C."/>
            <person name="Sykes S."/>
            <person name="White J."/>
            <person name="Yandava C."/>
            <person name="Nusbaum C."/>
            <person name="Birren B."/>
        </authorList>
    </citation>
    <scope>NUCLEOTIDE SEQUENCE [LARGE SCALE GENOMIC DNA]</scope>
    <source>
        <strain evidence="12 13">29_1</strain>
    </source>
</reference>
<evidence type="ECO:0000256" key="7">
    <source>
        <dbReference type="ARBA" id="ARBA00022989"/>
    </source>
</evidence>
<keyword evidence="7 10" id="KW-1133">Transmembrane helix</keyword>
<organism evidence="12 13">
    <name type="scientific">Coprobacillus cateniformis</name>
    <dbReference type="NCBI Taxonomy" id="100884"/>
    <lineage>
        <taxon>Bacteria</taxon>
        <taxon>Bacillati</taxon>
        <taxon>Bacillota</taxon>
        <taxon>Erysipelotrichia</taxon>
        <taxon>Erysipelotrichales</taxon>
        <taxon>Coprobacillaceae</taxon>
        <taxon>Coprobacillus</taxon>
    </lineage>
</organism>
<feature type="transmembrane region" description="Helical" evidence="10">
    <location>
        <begin position="31"/>
        <end position="53"/>
    </location>
</feature>
<evidence type="ECO:0000259" key="11">
    <source>
        <dbReference type="PROSITE" id="PS51105"/>
    </source>
</evidence>
<dbReference type="GeneID" id="78230119"/>
<dbReference type="PANTHER" id="PTHR33989">
    <property type="match status" value="1"/>
</dbReference>
<dbReference type="InterPro" id="IPR051088">
    <property type="entry name" value="PTS_Sugar-EIIC/EIIB"/>
</dbReference>
<keyword evidence="3 9" id="KW-1003">Cell membrane</keyword>
<dbReference type="GO" id="GO:0008982">
    <property type="term" value="F:protein-N(PI)-phosphohistidine-sugar phosphotransferase activity"/>
    <property type="evidence" value="ECO:0007669"/>
    <property type="project" value="UniProtKB-UniRule"/>
</dbReference>
<evidence type="ECO:0000256" key="9">
    <source>
        <dbReference type="PIRNR" id="PIRNR006351"/>
    </source>
</evidence>
<evidence type="ECO:0000256" key="5">
    <source>
        <dbReference type="ARBA" id="ARBA00022683"/>
    </source>
</evidence>
<dbReference type="Proteomes" id="UP000003157">
    <property type="component" value="Unassembled WGS sequence"/>
</dbReference>
<feature type="transmembrane region" description="Helical" evidence="10">
    <location>
        <begin position="113"/>
        <end position="132"/>
    </location>
</feature>
<dbReference type="InterPro" id="IPR004796">
    <property type="entry name" value="PTS_IIC_cello"/>
</dbReference>
<feature type="domain" description="PTS EIIC type-3" evidence="11">
    <location>
        <begin position="8"/>
        <end position="416"/>
    </location>
</feature>
<dbReference type="PANTHER" id="PTHR33989:SF8">
    <property type="entry name" value="PERMEASE IIC COMPONENT"/>
    <property type="match status" value="1"/>
</dbReference>
<evidence type="ECO:0000313" key="12">
    <source>
        <dbReference type="EMBL" id="EFW04604.1"/>
    </source>
</evidence>
<evidence type="ECO:0000256" key="6">
    <source>
        <dbReference type="ARBA" id="ARBA00022692"/>
    </source>
</evidence>
<sequence>MEALTEKLTNLLLPISNALNNNKHLTAVKNAMMFTIPFMIVGGIFCLLAQPPVPSTLEPTNFFYSFLLSWKAWATANGGVLLPVFNLTINFIAVYVAFGVAYELAKDYAIDKLAAGFCSLFIFFLTSAAPFTDKTLGTIISCGNLGGVGMFYAIIVAFVVCEIYRFCKVKNFKIKLPEQVPPNVSAPFEALIPFTISTLLFLVLNIISLNVMDSNLCKLIYAIIQPLLSASGSLPSVIMISILLSLFWFMGIHGNNLVGSVLTPITTANLAINAQFIMTGQGSPTPLAGAFMTIFGNWMSYPAMMLVFFLVAKSAQLKSLRKLALVPDLFNINEPLTFGVPIVMNVLLALPIMICNVIMCTAAYLLMDSGIVGSIYISLPFTCPGILNLFLSTGDVKTIFMWLIMFAVDVVILFPFVKMYDKQLLKEENASIDE</sequence>
<feature type="transmembrane region" description="Helical" evidence="10">
    <location>
        <begin position="398"/>
        <end position="417"/>
    </location>
</feature>
<comment type="caution">
    <text evidence="12">The sequence shown here is derived from an EMBL/GenBank/DDBJ whole genome shotgun (WGS) entry which is preliminary data.</text>
</comment>
<evidence type="ECO:0000256" key="3">
    <source>
        <dbReference type="ARBA" id="ARBA00022475"/>
    </source>
</evidence>
<evidence type="ECO:0000256" key="10">
    <source>
        <dbReference type="SAM" id="Phobius"/>
    </source>
</evidence>